<dbReference type="InterPro" id="IPR050250">
    <property type="entry name" value="Macrolide_Exporter_MacB"/>
</dbReference>
<reference evidence="11" key="1">
    <citation type="journal article" date="2019" name="Int. J. Syst. Evol. Microbiol.">
        <title>The Global Catalogue of Microorganisms (GCM) 10K type strain sequencing project: providing services to taxonomists for standard genome sequencing and annotation.</title>
        <authorList>
            <consortium name="The Broad Institute Genomics Platform"/>
            <consortium name="The Broad Institute Genome Sequencing Center for Infectious Disease"/>
            <person name="Wu L."/>
            <person name="Ma J."/>
        </authorList>
    </citation>
    <scope>NUCLEOTIDE SEQUENCE [LARGE SCALE GENOMIC DNA]</scope>
    <source>
        <strain evidence="11">NBRC 108565</strain>
    </source>
</reference>
<feature type="transmembrane region" description="Helical" evidence="8">
    <location>
        <begin position="439"/>
        <end position="461"/>
    </location>
</feature>
<evidence type="ECO:0000256" key="4">
    <source>
        <dbReference type="ARBA" id="ARBA00022989"/>
    </source>
</evidence>
<comment type="similarity">
    <text evidence="6">Belongs to the ABC-4 integral membrane protein family.</text>
</comment>
<feature type="region of interest" description="Disordered" evidence="7">
    <location>
        <begin position="819"/>
        <end position="878"/>
    </location>
</feature>
<feature type="transmembrane region" description="Helical" evidence="8">
    <location>
        <begin position="724"/>
        <end position="752"/>
    </location>
</feature>
<dbReference type="EMBL" id="AP027729">
    <property type="protein sequence ID" value="BDZ42828.1"/>
    <property type="molecule type" value="Genomic_DNA"/>
</dbReference>
<keyword evidence="5 8" id="KW-0472">Membrane</keyword>
<feature type="transmembrane region" description="Helical" evidence="8">
    <location>
        <begin position="358"/>
        <end position="378"/>
    </location>
</feature>
<feature type="transmembrane region" description="Helical" evidence="8">
    <location>
        <begin position="259"/>
        <end position="283"/>
    </location>
</feature>
<feature type="domain" description="ABC3 transporter permease C-terminal" evidence="9">
    <location>
        <begin position="266"/>
        <end position="386"/>
    </location>
</feature>
<feature type="transmembrane region" description="Helical" evidence="8">
    <location>
        <begin position="410"/>
        <end position="433"/>
    </location>
</feature>
<evidence type="ECO:0000256" key="5">
    <source>
        <dbReference type="ARBA" id="ARBA00023136"/>
    </source>
</evidence>
<protein>
    <submittedName>
        <fullName evidence="10">ABC transporter permease</fullName>
    </submittedName>
</protein>
<feature type="region of interest" description="Disordered" evidence="7">
    <location>
        <begin position="779"/>
        <end position="806"/>
    </location>
</feature>
<gene>
    <name evidence="10" type="ORF">GCM10025865_21270</name>
</gene>
<sequence length="878" mass="88392">MIRLTLAQMRRSLGRLSAAGVAIVLGTAFVAATILAGGILTSTLTGTFAARYADADLVVTRTMDTVTADQVATVAKVPGVASAELVLYGWAEIGASASATLEQIVPTHADPAFEPLELIGGRFPTSDDEIALTTSLADRNRVGLGDEVPVTYWEEPAGGTDDADLVEVSGALRVVGTVDDPHGAYSGSGGAAVVTPDTFDSLYPGASDESEAAVLRLAPGASAATVAADVEAAAPGSSVRTTEVVARDAVSSGTGEQDVFTAVVLAFAAVAMIVAALVIANTFQVLVAQRTRTLALLRCVGADRRQLGRSVVLEATVLGLGASVVGVLAGAGLTQLALSVAGWLDLGLPLPSAIDPSTAFVLVPLIVGTVVTVLASLAPARAATRVAPLAALRPAAPVARDGHAGRGRTVLAAGLLVVGVALLVLGVGLGRAGEPGPGLAAGVLGGGLSFTGLLVGAVLWVPSLAALGGRAVAKVGPSGVLAAANAVRNPRRTAATTSALLIGVTLVTTMATGAAAARASLTAELDGHYPVDVAITGTTSGTTSGTELTAQVERDVLAVDGVAGAALLPGAPAVTVARDESATAASSLDLLAIDPQDATEVLRDPTALDMLDEGRLAVPTGAARDGGLKDGDHVTVSGTGGAPVDLEVLVVAVPATDTVAFVTPATLADIEPDATPSALWVRLTDDADVMTAVGQVQDSVAGLAVQVTSPAAERASFDRTIDTMLAVVVGLLAVAVVIAIIGVANTLSLSVLERRRESATLRAVGLSRVQLRAMLAFEGSSSPSPAPSRGSSSACCTGGLEPLSRSPRSVTWFSRSRGGTCWSSWPSRSSPGCSPASSRVGRRRAPRPSRRWPWSSWSSTGPRPRRPATRSGRPPSDR</sequence>
<dbReference type="Pfam" id="PF02687">
    <property type="entry name" value="FtsX"/>
    <property type="match status" value="2"/>
</dbReference>
<accession>A0ABM8G460</accession>
<evidence type="ECO:0000256" key="2">
    <source>
        <dbReference type="ARBA" id="ARBA00022475"/>
    </source>
</evidence>
<comment type="subcellular location">
    <subcellularLocation>
        <location evidence="1">Cell membrane</location>
        <topology evidence="1">Multi-pass membrane protein</topology>
    </subcellularLocation>
</comment>
<organism evidence="10 11">
    <name type="scientific">Paraoerskovia sediminicola</name>
    <dbReference type="NCBI Taxonomy" id="1138587"/>
    <lineage>
        <taxon>Bacteria</taxon>
        <taxon>Bacillati</taxon>
        <taxon>Actinomycetota</taxon>
        <taxon>Actinomycetes</taxon>
        <taxon>Micrococcales</taxon>
        <taxon>Cellulomonadaceae</taxon>
        <taxon>Paraoerskovia</taxon>
    </lineage>
</organism>
<dbReference type="Proteomes" id="UP001321475">
    <property type="component" value="Chromosome"/>
</dbReference>
<dbReference type="InterPro" id="IPR003838">
    <property type="entry name" value="ABC3_permease_C"/>
</dbReference>
<dbReference type="PANTHER" id="PTHR30572:SF4">
    <property type="entry name" value="ABC TRANSPORTER PERMEASE YTRF"/>
    <property type="match status" value="1"/>
</dbReference>
<evidence type="ECO:0000313" key="10">
    <source>
        <dbReference type="EMBL" id="BDZ42828.1"/>
    </source>
</evidence>
<proteinExistence type="inferred from homology"/>
<feature type="compositionally biased region" description="Low complexity" evidence="7">
    <location>
        <begin position="821"/>
        <end position="839"/>
    </location>
</feature>
<evidence type="ECO:0000313" key="11">
    <source>
        <dbReference type="Proteomes" id="UP001321475"/>
    </source>
</evidence>
<evidence type="ECO:0000256" key="8">
    <source>
        <dbReference type="SAM" id="Phobius"/>
    </source>
</evidence>
<evidence type="ECO:0000256" key="1">
    <source>
        <dbReference type="ARBA" id="ARBA00004651"/>
    </source>
</evidence>
<evidence type="ECO:0000256" key="7">
    <source>
        <dbReference type="SAM" id="MobiDB-lite"/>
    </source>
</evidence>
<feature type="compositionally biased region" description="Basic residues" evidence="7">
    <location>
        <begin position="840"/>
        <end position="850"/>
    </location>
</feature>
<feature type="domain" description="ABC3 transporter permease C-terminal" evidence="9">
    <location>
        <begin position="731"/>
        <end position="778"/>
    </location>
</feature>
<evidence type="ECO:0000256" key="6">
    <source>
        <dbReference type="ARBA" id="ARBA00038076"/>
    </source>
</evidence>
<keyword evidence="11" id="KW-1185">Reference proteome</keyword>
<keyword evidence="3 8" id="KW-0812">Transmembrane</keyword>
<feature type="transmembrane region" description="Helical" evidence="8">
    <location>
        <begin position="311"/>
        <end position="338"/>
    </location>
</feature>
<keyword evidence="2" id="KW-1003">Cell membrane</keyword>
<evidence type="ECO:0000256" key="3">
    <source>
        <dbReference type="ARBA" id="ARBA00022692"/>
    </source>
</evidence>
<dbReference type="PANTHER" id="PTHR30572">
    <property type="entry name" value="MEMBRANE COMPONENT OF TRANSPORTER-RELATED"/>
    <property type="match status" value="1"/>
</dbReference>
<feature type="compositionally biased region" description="Low complexity" evidence="7">
    <location>
        <begin position="779"/>
        <end position="794"/>
    </location>
</feature>
<evidence type="ECO:0000259" key="9">
    <source>
        <dbReference type="Pfam" id="PF02687"/>
    </source>
</evidence>
<keyword evidence="4 8" id="KW-1133">Transmembrane helix</keyword>
<feature type="compositionally biased region" description="Low complexity" evidence="7">
    <location>
        <begin position="851"/>
        <end position="862"/>
    </location>
</feature>
<name>A0ABM8G460_9CELL</name>